<organism evidence="2 3">
    <name type="scientific">Serendipita vermifera MAFF 305830</name>
    <dbReference type="NCBI Taxonomy" id="933852"/>
    <lineage>
        <taxon>Eukaryota</taxon>
        <taxon>Fungi</taxon>
        <taxon>Dikarya</taxon>
        <taxon>Basidiomycota</taxon>
        <taxon>Agaricomycotina</taxon>
        <taxon>Agaricomycetes</taxon>
        <taxon>Sebacinales</taxon>
        <taxon>Serendipitaceae</taxon>
        <taxon>Serendipita</taxon>
    </lineage>
</organism>
<feature type="compositionally biased region" description="Polar residues" evidence="1">
    <location>
        <begin position="291"/>
        <end position="321"/>
    </location>
</feature>
<reference evidence="3" key="2">
    <citation type="submission" date="2015-01" db="EMBL/GenBank/DDBJ databases">
        <title>Evolutionary Origins and Diversification of the Mycorrhizal Mutualists.</title>
        <authorList>
            <consortium name="DOE Joint Genome Institute"/>
            <consortium name="Mycorrhizal Genomics Consortium"/>
            <person name="Kohler A."/>
            <person name="Kuo A."/>
            <person name="Nagy L.G."/>
            <person name="Floudas D."/>
            <person name="Copeland A."/>
            <person name="Barry K.W."/>
            <person name="Cichocki N."/>
            <person name="Veneault-Fourrey C."/>
            <person name="LaButti K."/>
            <person name="Lindquist E.A."/>
            <person name="Lipzen A."/>
            <person name="Lundell T."/>
            <person name="Morin E."/>
            <person name="Murat C."/>
            <person name="Riley R."/>
            <person name="Ohm R."/>
            <person name="Sun H."/>
            <person name="Tunlid A."/>
            <person name="Henrissat B."/>
            <person name="Grigoriev I.V."/>
            <person name="Hibbett D.S."/>
            <person name="Martin F."/>
        </authorList>
    </citation>
    <scope>NUCLEOTIDE SEQUENCE [LARGE SCALE GENOMIC DNA]</scope>
    <source>
        <strain evidence="3">MAFF 305830</strain>
    </source>
</reference>
<dbReference type="STRING" id="933852.A0A0C3AJV2"/>
<sequence length="357" mass="38181">MNTALFAPASAPVPQMSFDPSSLPLPHLVSLRSKLSQIIDSLNNLTLLIAGNDVNALGMASWPDILAKYTNLLTQSQSLMTTLSGAHLPQPARRPGEARRERGNPYEGIVLHPFLLTSPDTAAATTTSGTAATSAVDEAHQGMLENLLRTDPHPEVIKRWDASVRRFVERRKGGDVTLRTAGDGTGAGVGGLALLGGIDPAREAQDIIKEMTGVREGHDARIERAMRVVEELRDRWDWKMRVGVEEEDLFGDNEGEEGGGGGAGANPTQSSVGTGMLLDDGDTGMGTQTQSILGSQSQSQTVHMDTQSQPSRMDTQTSVLSGQPPPPTQHTAADDEEDMFSASDDDDDDDLEDVMED</sequence>
<feature type="compositionally biased region" description="Acidic residues" evidence="1">
    <location>
        <begin position="247"/>
        <end position="257"/>
    </location>
</feature>
<dbReference type="Proteomes" id="UP000054097">
    <property type="component" value="Unassembled WGS sequence"/>
</dbReference>
<dbReference type="HOGENOM" id="CLU_776511_0_0_1"/>
<proteinExistence type="predicted"/>
<feature type="region of interest" description="Disordered" evidence="1">
    <location>
        <begin position="247"/>
        <end position="357"/>
    </location>
</feature>
<evidence type="ECO:0000313" key="2">
    <source>
        <dbReference type="EMBL" id="KIM24890.1"/>
    </source>
</evidence>
<reference evidence="2 3" key="1">
    <citation type="submission" date="2014-04" db="EMBL/GenBank/DDBJ databases">
        <authorList>
            <consortium name="DOE Joint Genome Institute"/>
            <person name="Kuo A."/>
            <person name="Zuccaro A."/>
            <person name="Kohler A."/>
            <person name="Nagy L.G."/>
            <person name="Floudas D."/>
            <person name="Copeland A."/>
            <person name="Barry K.W."/>
            <person name="Cichocki N."/>
            <person name="Veneault-Fourrey C."/>
            <person name="LaButti K."/>
            <person name="Lindquist E.A."/>
            <person name="Lipzen A."/>
            <person name="Lundell T."/>
            <person name="Morin E."/>
            <person name="Murat C."/>
            <person name="Sun H."/>
            <person name="Tunlid A."/>
            <person name="Henrissat B."/>
            <person name="Grigoriev I.V."/>
            <person name="Hibbett D.S."/>
            <person name="Martin F."/>
            <person name="Nordberg H.P."/>
            <person name="Cantor M.N."/>
            <person name="Hua S.X."/>
        </authorList>
    </citation>
    <scope>NUCLEOTIDE SEQUENCE [LARGE SCALE GENOMIC DNA]</scope>
    <source>
        <strain evidence="2 3">MAFF 305830</strain>
    </source>
</reference>
<gene>
    <name evidence="2" type="ORF">M408DRAFT_228196</name>
</gene>
<evidence type="ECO:0008006" key="4">
    <source>
        <dbReference type="Google" id="ProtNLM"/>
    </source>
</evidence>
<accession>A0A0C3AJV2</accession>
<dbReference type="AlphaFoldDB" id="A0A0C3AJV2"/>
<evidence type="ECO:0000313" key="3">
    <source>
        <dbReference type="Proteomes" id="UP000054097"/>
    </source>
</evidence>
<evidence type="ECO:0000256" key="1">
    <source>
        <dbReference type="SAM" id="MobiDB-lite"/>
    </source>
</evidence>
<feature type="compositionally biased region" description="Acidic residues" evidence="1">
    <location>
        <begin position="334"/>
        <end position="357"/>
    </location>
</feature>
<protein>
    <recommendedName>
        <fullName evidence="4">Mediator of RNA polymerase II transcription subunit 8</fullName>
    </recommendedName>
</protein>
<dbReference type="Gene3D" id="1.20.58.1710">
    <property type="match status" value="1"/>
</dbReference>
<dbReference type="OrthoDB" id="5568181at2759"/>
<keyword evidence="3" id="KW-1185">Reference proteome</keyword>
<dbReference type="EMBL" id="KN824319">
    <property type="protein sequence ID" value="KIM24890.1"/>
    <property type="molecule type" value="Genomic_DNA"/>
</dbReference>
<name>A0A0C3AJV2_SERVB</name>